<organism evidence="6 7">
    <name type="scientific">Symplocastrum torsivum CPER-KK1</name>
    <dbReference type="NCBI Taxonomy" id="450513"/>
    <lineage>
        <taxon>Bacteria</taxon>
        <taxon>Bacillati</taxon>
        <taxon>Cyanobacteriota</taxon>
        <taxon>Cyanophyceae</taxon>
        <taxon>Oscillatoriophycideae</taxon>
        <taxon>Oscillatoriales</taxon>
        <taxon>Microcoleaceae</taxon>
        <taxon>Symplocastrum</taxon>
    </lineage>
</organism>
<reference evidence="6" key="1">
    <citation type="submission" date="2021-05" db="EMBL/GenBank/DDBJ databases">
        <authorList>
            <person name="Pietrasiak N."/>
            <person name="Ward R."/>
            <person name="Stajich J.E."/>
            <person name="Kurbessoian T."/>
        </authorList>
    </citation>
    <scope>NUCLEOTIDE SEQUENCE</scope>
    <source>
        <strain evidence="6">CPER-KK1</strain>
    </source>
</reference>
<dbReference type="InterPro" id="IPR024014">
    <property type="entry name" value="DMSO2_SphG"/>
</dbReference>
<dbReference type="AlphaFoldDB" id="A0A951PPC6"/>
<dbReference type="Gene3D" id="3.20.20.30">
    <property type="entry name" value="Luciferase-like domain"/>
    <property type="match status" value="1"/>
</dbReference>
<dbReference type="GO" id="GO:0046306">
    <property type="term" value="P:alkanesulfonate catabolic process"/>
    <property type="evidence" value="ECO:0007669"/>
    <property type="project" value="TreeGrafter"/>
</dbReference>
<dbReference type="PANTHER" id="PTHR42847">
    <property type="entry name" value="ALKANESULFONATE MONOOXYGENASE"/>
    <property type="match status" value="1"/>
</dbReference>
<evidence type="ECO:0000313" key="6">
    <source>
        <dbReference type="EMBL" id="MBW4547357.1"/>
    </source>
</evidence>
<keyword evidence="1" id="KW-0285">Flavoprotein</keyword>
<dbReference type="Proteomes" id="UP000753908">
    <property type="component" value="Unassembled WGS sequence"/>
</dbReference>
<evidence type="ECO:0000256" key="1">
    <source>
        <dbReference type="ARBA" id="ARBA00022630"/>
    </source>
</evidence>
<evidence type="ECO:0000256" key="4">
    <source>
        <dbReference type="ARBA" id="ARBA00023033"/>
    </source>
</evidence>
<dbReference type="EMBL" id="JAHHIF010000040">
    <property type="protein sequence ID" value="MBW4547357.1"/>
    <property type="molecule type" value="Genomic_DNA"/>
</dbReference>
<keyword evidence="3" id="KW-0560">Oxidoreductase</keyword>
<dbReference type="GO" id="GO:0008726">
    <property type="term" value="F:alkanesulfonate monooxygenase activity"/>
    <property type="evidence" value="ECO:0007669"/>
    <property type="project" value="TreeGrafter"/>
</dbReference>
<protein>
    <submittedName>
        <fullName evidence="6">Dimethyl sulfone monooxygenase SfnG</fullName>
    </submittedName>
</protein>
<dbReference type="InterPro" id="IPR011251">
    <property type="entry name" value="Luciferase-like_dom"/>
</dbReference>
<dbReference type="Pfam" id="PF00296">
    <property type="entry name" value="Bac_luciferase"/>
    <property type="match status" value="1"/>
</dbReference>
<sequence>MKATVHLRDIRLSYVAKVLTDSPFISSHIMNIRFAYWVPNVSGGLVVSKIPQRTDWTFEYNAKLAQTAEEVGFDYALAQARFIASYGAEYQLEALTTVAALAPVTKRLKLIAAVHPGLWHPGVVAKMGATIDALSGGRFCLNVVSGWFKDEFIIYGEPWLDHDERYRRSEEFIRVLRGMWTEDEFHFKGDFYRINGGWVKPKPLAAPHPEIFQGGNSKAARRMASRVSDWYFMNGNTVEGVREQVEEISALAREEGRTVKFALNAFALVRDTEAEAHAVLEDIIAQADVEAVHGFGEAVKNAGASSREKQGMWANSNFSDLVQYNDGFKTGLIGTAEQVAEKIREYYEVGVDLILCGFLHYTDDLPAFGRNVIPLVRELEASRRTNPEVFVTV</sequence>
<feature type="domain" description="Luciferase-like" evidence="5">
    <location>
        <begin position="33"/>
        <end position="352"/>
    </location>
</feature>
<reference evidence="6" key="2">
    <citation type="journal article" date="2022" name="Microbiol. Resour. Announc.">
        <title>Metagenome Sequencing to Explore Phylogenomics of Terrestrial Cyanobacteria.</title>
        <authorList>
            <person name="Ward R.D."/>
            <person name="Stajich J.E."/>
            <person name="Johansen J.R."/>
            <person name="Huntemann M."/>
            <person name="Clum A."/>
            <person name="Foster B."/>
            <person name="Foster B."/>
            <person name="Roux S."/>
            <person name="Palaniappan K."/>
            <person name="Varghese N."/>
            <person name="Mukherjee S."/>
            <person name="Reddy T.B.K."/>
            <person name="Daum C."/>
            <person name="Copeland A."/>
            <person name="Chen I.A."/>
            <person name="Ivanova N.N."/>
            <person name="Kyrpides N.C."/>
            <person name="Shapiro N."/>
            <person name="Eloe-Fadrosh E.A."/>
            <person name="Pietrasiak N."/>
        </authorList>
    </citation>
    <scope>NUCLEOTIDE SEQUENCE</scope>
    <source>
        <strain evidence="6">CPER-KK1</strain>
    </source>
</reference>
<keyword evidence="4 6" id="KW-0503">Monooxygenase</keyword>
<keyword evidence="2" id="KW-0288">FMN</keyword>
<proteinExistence type="predicted"/>
<accession>A0A951PPC6</accession>
<comment type="caution">
    <text evidence="6">The sequence shown here is derived from an EMBL/GenBank/DDBJ whole genome shotgun (WGS) entry which is preliminary data.</text>
</comment>
<name>A0A951PPC6_9CYAN</name>
<dbReference type="PANTHER" id="PTHR42847:SF4">
    <property type="entry name" value="ALKANESULFONATE MONOOXYGENASE-RELATED"/>
    <property type="match status" value="1"/>
</dbReference>
<evidence type="ECO:0000256" key="2">
    <source>
        <dbReference type="ARBA" id="ARBA00022643"/>
    </source>
</evidence>
<dbReference type="InterPro" id="IPR050172">
    <property type="entry name" value="SsuD_RutA_monooxygenase"/>
</dbReference>
<gene>
    <name evidence="6" type="primary">sfnG</name>
    <name evidence="6" type="ORF">KME25_23390</name>
</gene>
<dbReference type="SUPFAM" id="SSF51679">
    <property type="entry name" value="Bacterial luciferase-like"/>
    <property type="match status" value="1"/>
</dbReference>
<dbReference type="InterPro" id="IPR036661">
    <property type="entry name" value="Luciferase-like_sf"/>
</dbReference>
<dbReference type="NCBIfam" id="TIGR04021">
    <property type="entry name" value="LLM_DMSO2_sfnG"/>
    <property type="match status" value="1"/>
</dbReference>
<evidence type="ECO:0000256" key="3">
    <source>
        <dbReference type="ARBA" id="ARBA00023002"/>
    </source>
</evidence>
<evidence type="ECO:0000313" key="7">
    <source>
        <dbReference type="Proteomes" id="UP000753908"/>
    </source>
</evidence>
<dbReference type="CDD" id="cd01094">
    <property type="entry name" value="Alkanesulfonate_monoxygenase"/>
    <property type="match status" value="1"/>
</dbReference>
<evidence type="ECO:0000259" key="5">
    <source>
        <dbReference type="Pfam" id="PF00296"/>
    </source>
</evidence>